<evidence type="ECO:0000256" key="3">
    <source>
        <dbReference type="SAM" id="MobiDB-lite"/>
    </source>
</evidence>
<dbReference type="Pfam" id="PF15739">
    <property type="entry name" value="TSNAXIP1_N"/>
    <property type="match status" value="1"/>
</dbReference>
<comment type="caution">
    <text evidence="5">The sequence shown here is derived from an EMBL/GenBank/DDBJ whole genome shotgun (WGS) entry which is preliminary data.</text>
</comment>
<name>A0ABD0L610_9CAEN</name>
<dbReference type="PANTHER" id="PTHR34916">
    <property type="entry name" value="GI:13385330"/>
    <property type="match status" value="1"/>
</dbReference>
<feature type="domain" description="Translin-associated factor X-interacting protein 1 N-terminal" evidence="4">
    <location>
        <begin position="41"/>
        <end position="147"/>
    </location>
</feature>
<evidence type="ECO:0000256" key="1">
    <source>
        <dbReference type="ARBA" id="ARBA00023054"/>
    </source>
</evidence>
<dbReference type="InterPro" id="IPR032755">
    <property type="entry name" value="TSNAXIP1_N"/>
</dbReference>
<evidence type="ECO:0000313" key="5">
    <source>
        <dbReference type="EMBL" id="KAK7494761.1"/>
    </source>
</evidence>
<proteinExistence type="predicted"/>
<feature type="region of interest" description="Disordered" evidence="3">
    <location>
        <begin position="272"/>
        <end position="308"/>
    </location>
</feature>
<gene>
    <name evidence="5" type="ORF">BaRGS_00013888</name>
</gene>
<dbReference type="Proteomes" id="UP001519460">
    <property type="component" value="Unassembled WGS sequence"/>
</dbReference>
<dbReference type="AlphaFoldDB" id="A0ABD0L610"/>
<evidence type="ECO:0000313" key="6">
    <source>
        <dbReference type="Proteomes" id="UP001519460"/>
    </source>
</evidence>
<sequence length="308" mass="35946">MAYKFLKSRQLKHLLNEAEDKQKKDIHDYSGLLEVGYGDLQELMALNLNGMGPNFHKLQVYSSTLEDLIQESPTFSYILRCIKAEYDNYIAWLLDHQTSQQHLLREQVEQMAARGTSRPQELTQAIDRVMQLTEEGQNQLDLNQRLKDAVKQEREWLETAPEPASESTPVNVSYMQRDQPMELAEEIENSKALILEKLDEVNALRVRLREEFVPMTVCTHLEQCIKETEVEVQKLLKQNEYFERSIDEMETELKEAIVEADTSEKDARRIWRKVNSTRGLPGHPAAGARQESDDEEEEEESKWNWYIS</sequence>
<evidence type="ECO:0000259" key="4">
    <source>
        <dbReference type="Pfam" id="PF15739"/>
    </source>
</evidence>
<dbReference type="PANTHER" id="PTHR34916:SF1">
    <property type="entry name" value="GI:13385330"/>
    <property type="match status" value="1"/>
</dbReference>
<evidence type="ECO:0000256" key="2">
    <source>
        <dbReference type="SAM" id="Coils"/>
    </source>
</evidence>
<accession>A0ABD0L610</accession>
<organism evidence="5 6">
    <name type="scientific">Batillaria attramentaria</name>
    <dbReference type="NCBI Taxonomy" id="370345"/>
    <lineage>
        <taxon>Eukaryota</taxon>
        <taxon>Metazoa</taxon>
        <taxon>Spiralia</taxon>
        <taxon>Lophotrochozoa</taxon>
        <taxon>Mollusca</taxon>
        <taxon>Gastropoda</taxon>
        <taxon>Caenogastropoda</taxon>
        <taxon>Sorbeoconcha</taxon>
        <taxon>Cerithioidea</taxon>
        <taxon>Batillariidae</taxon>
        <taxon>Batillaria</taxon>
    </lineage>
</organism>
<dbReference type="EMBL" id="JACVVK020000080">
    <property type="protein sequence ID" value="KAK7494761.1"/>
    <property type="molecule type" value="Genomic_DNA"/>
</dbReference>
<protein>
    <recommendedName>
        <fullName evidence="4">Translin-associated factor X-interacting protein 1 N-terminal domain-containing protein</fullName>
    </recommendedName>
</protein>
<feature type="coiled-coil region" evidence="2">
    <location>
        <begin position="218"/>
        <end position="266"/>
    </location>
</feature>
<keyword evidence="6" id="KW-1185">Reference proteome</keyword>
<reference evidence="5 6" key="1">
    <citation type="journal article" date="2023" name="Sci. Data">
        <title>Genome assembly of the Korean intertidal mud-creeper Batillaria attramentaria.</title>
        <authorList>
            <person name="Patra A.K."/>
            <person name="Ho P.T."/>
            <person name="Jun S."/>
            <person name="Lee S.J."/>
            <person name="Kim Y."/>
            <person name="Won Y.J."/>
        </authorList>
    </citation>
    <scope>NUCLEOTIDE SEQUENCE [LARGE SCALE GENOMIC DNA]</scope>
    <source>
        <strain evidence="5">Wonlab-2016</strain>
    </source>
</reference>
<keyword evidence="1 2" id="KW-0175">Coiled coil</keyword>